<organism evidence="8">
    <name type="scientific">Chaetoceros debilis</name>
    <dbReference type="NCBI Taxonomy" id="122233"/>
    <lineage>
        <taxon>Eukaryota</taxon>
        <taxon>Sar</taxon>
        <taxon>Stramenopiles</taxon>
        <taxon>Ochrophyta</taxon>
        <taxon>Bacillariophyta</taxon>
        <taxon>Coscinodiscophyceae</taxon>
        <taxon>Chaetocerotophycidae</taxon>
        <taxon>Chaetocerotales</taxon>
        <taxon>Chaetocerotaceae</taxon>
        <taxon>Chaetoceros</taxon>
    </lineage>
</organism>
<dbReference type="AlphaFoldDB" id="A0A6S8VA44"/>
<evidence type="ECO:0000256" key="3">
    <source>
        <dbReference type="ARBA" id="ARBA00023157"/>
    </source>
</evidence>
<reference evidence="8" key="1">
    <citation type="submission" date="2021-01" db="EMBL/GenBank/DDBJ databases">
        <authorList>
            <person name="Corre E."/>
            <person name="Pelletier E."/>
            <person name="Niang G."/>
            <person name="Scheremetjew M."/>
            <person name="Finn R."/>
            <person name="Kale V."/>
            <person name="Holt S."/>
            <person name="Cochrane G."/>
            <person name="Meng A."/>
            <person name="Brown T."/>
            <person name="Cohen L."/>
        </authorList>
    </citation>
    <scope>NUCLEOTIDE SEQUENCE</scope>
    <source>
        <strain evidence="8">MM31A-1</strain>
    </source>
</reference>
<dbReference type="InterPro" id="IPR017937">
    <property type="entry name" value="Thioredoxin_CS"/>
</dbReference>
<evidence type="ECO:0000259" key="6">
    <source>
        <dbReference type="PROSITE" id="PS51352"/>
    </source>
</evidence>
<dbReference type="SUPFAM" id="SSF52833">
    <property type="entry name" value="Thioredoxin-like"/>
    <property type="match status" value="1"/>
</dbReference>
<dbReference type="GO" id="GO:0005737">
    <property type="term" value="C:cytoplasm"/>
    <property type="evidence" value="ECO:0007669"/>
    <property type="project" value="TreeGrafter"/>
</dbReference>
<keyword evidence="5" id="KW-0732">Signal</keyword>
<feature type="chain" id="PRO_5035584586" description="Thioredoxin domain-containing protein" evidence="5">
    <location>
        <begin position="23"/>
        <end position="334"/>
    </location>
</feature>
<accession>A0A6S8VA44</accession>
<evidence type="ECO:0000256" key="5">
    <source>
        <dbReference type="SAM" id="SignalP"/>
    </source>
</evidence>
<evidence type="ECO:0000313" key="8">
    <source>
        <dbReference type="EMBL" id="CAE0466828.1"/>
    </source>
</evidence>
<dbReference type="PANTHER" id="PTHR45663:SF11">
    <property type="entry name" value="GEO12009P1"/>
    <property type="match status" value="1"/>
</dbReference>
<feature type="signal peptide" evidence="5">
    <location>
        <begin position="1"/>
        <end position="22"/>
    </location>
</feature>
<dbReference type="InterPro" id="IPR013766">
    <property type="entry name" value="Thioredoxin_domain"/>
</dbReference>
<dbReference type="EMBL" id="HBIO01015140">
    <property type="protein sequence ID" value="CAE0466824.1"/>
    <property type="molecule type" value="Transcribed_RNA"/>
</dbReference>
<keyword evidence="1" id="KW-0813">Transport</keyword>
<dbReference type="PRINTS" id="PR00421">
    <property type="entry name" value="THIOREDOXIN"/>
</dbReference>
<dbReference type="GO" id="GO:0015035">
    <property type="term" value="F:protein-disulfide reductase activity"/>
    <property type="evidence" value="ECO:0007669"/>
    <property type="project" value="TreeGrafter"/>
</dbReference>
<gene>
    <name evidence="7" type="ORF">CDEB00056_LOCUS11676</name>
    <name evidence="8" type="ORF">CDEB00056_LOCUS11680</name>
</gene>
<feature type="compositionally biased region" description="Low complexity" evidence="4">
    <location>
        <begin position="143"/>
        <end position="165"/>
    </location>
</feature>
<feature type="compositionally biased region" description="Low complexity" evidence="4">
    <location>
        <begin position="118"/>
        <end position="130"/>
    </location>
</feature>
<dbReference type="PANTHER" id="PTHR45663">
    <property type="entry name" value="GEO12009P1"/>
    <property type="match status" value="1"/>
</dbReference>
<dbReference type="PROSITE" id="PS00194">
    <property type="entry name" value="THIOREDOXIN_1"/>
    <property type="match status" value="1"/>
</dbReference>
<dbReference type="CDD" id="cd02947">
    <property type="entry name" value="TRX_family"/>
    <property type="match status" value="1"/>
</dbReference>
<evidence type="ECO:0000256" key="2">
    <source>
        <dbReference type="ARBA" id="ARBA00022982"/>
    </source>
</evidence>
<dbReference type="PROSITE" id="PS51352">
    <property type="entry name" value="THIOREDOXIN_2"/>
    <property type="match status" value="1"/>
</dbReference>
<dbReference type="EMBL" id="HBIO01015144">
    <property type="protein sequence ID" value="CAE0466828.1"/>
    <property type="molecule type" value="Transcribed_RNA"/>
</dbReference>
<feature type="region of interest" description="Disordered" evidence="4">
    <location>
        <begin position="99"/>
        <end position="169"/>
    </location>
</feature>
<keyword evidence="3" id="KW-1015">Disulfide bond</keyword>
<name>A0A6S8VA44_9STRA</name>
<dbReference type="Gene3D" id="3.40.30.10">
    <property type="entry name" value="Glutaredoxin"/>
    <property type="match status" value="1"/>
</dbReference>
<protein>
    <recommendedName>
        <fullName evidence="6">Thioredoxin domain-containing protein</fullName>
    </recommendedName>
</protein>
<proteinExistence type="predicted"/>
<sequence>MRSGMYRLSILTLARSALLVESFSIRSQPCSIRSRSSHNRYSGISTFSTAEDNAATDGGVELPEISSMRIRAIKDELNEMGISFTDCFDKDSLVDRLKDGRSGAVTGTPKSVEDDASKSAAAASTSTSESTCTPKSVEDDASKSAAEASTSTSESTSKHSQSSKSTFDREAVISELRQKKVRELRTMCAQNNIKWATFIEKEELVRALVDYKEKASDFSSSGALTPGKVTMINDDILGKEVSGGAATPLLLDVYATWCGPCKMMVPQLDEAAAELGDKVRVAKIDSDEYPEWAGRLQVKGLPTLIVFDGNGKEVERVEGALMKDQLVQLAQKHA</sequence>
<evidence type="ECO:0000256" key="4">
    <source>
        <dbReference type="SAM" id="MobiDB-lite"/>
    </source>
</evidence>
<evidence type="ECO:0000313" key="7">
    <source>
        <dbReference type="EMBL" id="CAE0466824.1"/>
    </source>
</evidence>
<dbReference type="InterPro" id="IPR036249">
    <property type="entry name" value="Thioredoxin-like_sf"/>
</dbReference>
<feature type="domain" description="Thioredoxin" evidence="6">
    <location>
        <begin position="209"/>
        <end position="334"/>
    </location>
</feature>
<evidence type="ECO:0000256" key="1">
    <source>
        <dbReference type="ARBA" id="ARBA00022448"/>
    </source>
</evidence>
<dbReference type="Pfam" id="PF00085">
    <property type="entry name" value="Thioredoxin"/>
    <property type="match status" value="1"/>
</dbReference>
<keyword evidence="2" id="KW-0249">Electron transport</keyword>